<keyword evidence="3" id="KW-1185">Reference proteome</keyword>
<keyword evidence="1" id="KW-1133">Transmembrane helix</keyword>
<reference evidence="2 3" key="1">
    <citation type="submission" date="2018-07" db="EMBL/GenBank/DDBJ databases">
        <title>Genomic Encyclopedia of Type Strains, Phase IV (KMG-IV): sequencing the most valuable type-strain genomes for metagenomic binning, comparative biology and taxonomic classification.</title>
        <authorList>
            <person name="Goeker M."/>
        </authorList>
    </citation>
    <scope>NUCLEOTIDE SEQUENCE [LARGE SCALE GENOMIC DNA]</scope>
    <source>
        <strain evidence="2 3">DSM 5603</strain>
    </source>
</reference>
<comment type="caution">
    <text evidence="2">The sequence shown here is derived from an EMBL/GenBank/DDBJ whole genome shotgun (WGS) entry which is preliminary data.</text>
</comment>
<dbReference type="Proteomes" id="UP000254958">
    <property type="component" value="Unassembled WGS sequence"/>
</dbReference>
<keyword evidence="1" id="KW-0812">Transmembrane</keyword>
<proteinExistence type="predicted"/>
<evidence type="ECO:0000313" key="3">
    <source>
        <dbReference type="Proteomes" id="UP000254958"/>
    </source>
</evidence>
<name>A0A370G655_GLULI</name>
<evidence type="ECO:0000256" key="1">
    <source>
        <dbReference type="SAM" id="Phobius"/>
    </source>
</evidence>
<evidence type="ECO:0000313" key="2">
    <source>
        <dbReference type="EMBL" id="RDI39265.1"/>
    </source>
</evidence>
<dbReference type="AlphaFoldDB" id="A0A370G655"/>
<accession>A0A370G655</accession>
<dbReference type="EMBL" id="QQAW01000002">
    <property type="protein sequence ID" value="RDI39265.1"/>
    <property type="molecule type" value="Genomic_DNA"/>
</dbReference>
<sequence>MTEDRSCNSRTLDSSTILLLNKWQDNMKRNLVVSLAIISAPLFHAIAADRKVSQEPVEVKIARALSAGPPQVTADATVAEPAEKGELHILRQGRNGWTCLPGSNSIIGDPPMCEDAVALQWNQDREEGKPHPTTSVPGIEYMLGGATQRSDTDPHDMSSPAIKIGPHWMILWPFDPKTSGLPTVHKDSGAYIMYAGTPWAHIHVMGAP</sequence>
<protein>
    <submittedName>
        <fullName evidence="2">Uncharacterized protein</fullName>
    </submittedName>
</protein>
<keyword evidence="1" id="KW-0472">Membrane</keyword>
<organism evidence="2 3">
    <name type="scientific">Gluconacetobacter liquefaciens</name>
    <name type="common">Acetobacter liquefaciens</name>
    <dbReference type="NCBI Taxonomy" id="89584"/>
    <lineage>
        <taxon>Bacteria</taxon>
        <taxon>Pseudomonadati</taxon>
        <taxon>Pseudomonadota</taxon>
        <taxon>Alphaproteobacteria</taxon>
        <taxon>Acetobacterales</taxon>
        <taxon>Acetobacteraceae</taxon>
        <taxon>Gluconacetobacter</taxon>
    </lineage>
</organism>
<feature type="transmembrane region" description="Helical" evidence="1">
    <location>
        <begin position="31"/>
        <end position="48"/>
    </location>
</feature>
<gene>
    <name evidence="2" type="ORF">C7453_10252</name>
</gene>